<dbReference type="AlphaFoldDB" id="W4F7S9"/>
<dbReference type="VEuPathDB" id="FungiDB:H257_19547"/>
<reference evidence="1" key="1">
    <citation type="submission" date="2013-12" db="EMBL/GenBank/DDBJ databases">
        <title>The Genome Sequence of Aphanomyces astaci APO3.</title>
        <authorList>
            <consortium name="The Broad Institute Genomics Platform"/>
            <person name="Russ C."/>
            <person name="Tyler B."/>
            <person name="van West P."/>
            <person name="Dieguez-Uribeondo J."/>
            <person name="Young S.K."/>
            <person name="Zeng Q."/>
            <person name="Gargeya S."/>
            <person name="Fitzgerald M."/>
            <person name="Abouelleil A."/>
            <person name="Alvarado L."/>
            <person name="Chapman S.B."/>
            <person name="Gainer-Dewar J."/>
            <person name="Goldberg J."/>
            <person name="Griggs A."/>
            <person name="Gujja S."/>
            <person name="Hansen M."/>
            <person name="Howarth C."/>
            <person name="Imamovic A."/>
            <person name="Ireland A."/>
            <person name="Larimer J."/>
            <person name="McCowan C."/>
            <person name="Murphy C."/>
            <person name="Pearson M."/>
            <person name="Poon T.W."/>
            <person name="Priest M."/>
            <person name="Roberts A."/>
            <person name="Saif S."/>
            <person name="Shea T."/>
            <person name="Sykes S."/>
            <person name="Wortman J."/>
            <person name="Nusbaum C."/>
            <person name="Birren B."/>
        </authorList>
    </citation>
    <scope>NUCLEOTIDE SEQUENCE [LARGE SCALE GENOMIC DNA]</scope>
    <source>
        <strain evidence="1">APO3</strain>
    </source>
</reference>
<gene>
    <name evidence="1" type="ORF">H257_19547</name>
</gene>
<organism evidence="1">
    <name type="scientific">Aphanomyces astaci</name>
    <name type="common">Crayfish plague agent</name>
    <dbReference type="NCBI Taxonomy" id="112090"/>
    <lineage>
        <taxon>Eukaryota</taxon>
        <taxon>Sar</taxon>
        <taxon>Stramenopiles</taxon>
        <taxon>Oomycota</taxon>
        <taxon>Saprolegniomycetes</taxon>
        <taxon>Saprolegniales</taxon>
        <taxon>Verrucalvaceae</taxon>
        <taxon>Aphanomyces</taxon>
    </lineage>
</organism>
<dbReference type="STRING" id="112090.W4F7S9"/>
<evidence type="ECO:0000313" key="1">
    <source>
        <dbReference type="EMBL" id="ETV63530.1"/>
    </source>
</evidence>
<protein>
    <submittedName>
        <fullName evidence="1">Uncharacterized protein</fullName>
    </submittedName>
</protein>
<proteinExistence type="predicted"/>
<name>W4F7S9_APHAT</name>
<feature type="non-terminal residue" evidence="1">
    <location>
        <position position="58"/>
    </location>
</feature>
<dbReference type="RefSeq" id="XP_009846987.1">
    <property type="nucleotide sequence ID" value="XM_009848685.1"/>
</dbReference>
<dbReference type="GeneID" id="20821543"/>
<dbReference type="EMBL" id="KI913886">
    <property type="protein sequence ID" value="ETV63530.1"/>
    <property type="molecule type" value="Genomic_DNA"/>
</dbReference>
<dbReference type="OrthoDB" id="4142200at2759"/>
<accession>W4F7S9</accession>
<sequence length="58" mass="6612">MQFVLDTPSWLLLRHNDRITSFSVCLKIQSPVNCSTRAEVRVNSTLHADFLSCFLTAK</sequence>